<gene>
    <name evidence="2" type="primary">Hypp6323</name>
    <name evidence="2" type="ORF">BLAG_LOCUS4933</name>
</gene>
<proteinExistence type="predicted"/>
<protein>
    <submittedName>
        <fullName evidence="2">Hypp6323 protein</fullName>
    </submittedName>
</protein>
<sequence>MADFKSDTVPGLDLASGSQGFPQGRASAADFWQEVGIKVEPKVQPEDEVMQSSLARTYPLSLRTSSRAAGIGTDGFHLRYDLEVRGPFLFIPAYGRAIHHVTQAGYWE</sequence>
<evidence type="ECO:0000313" key="3">
    <source>
        <dbReference type="Proteomes" id="UP000838412"/>
    </source>
</evidence>
<dbReference type="AlphaFoldDB" id="A0A8J9YT21"/>
<organism evidence="2 3">
    <name type="scientific">Branchiostoma lanceolatum</name>
    <name type="common">Common lancelet</name>
    <name type="synonym">Amphioxus lanceolatum</name>
    <dbReference type="NCBI Taxonomy" id="7740"/>
    <lineage>
        <taxon>Eukaryota</taxon>
        <taxon>Metazoa</taxon>
        <taxon>Chordata</taxon>
        <taxon>Cephalochordata</taxon>
        <taxon>Leptocardii</taxon>
        <taxon>Amphioxiformes</taxon>
        <taxon>Branchiostomatidae</taxon>
        <taxon>Branchiostoma</taxon>
    </lineage>
</organism>
<dbReference type="EMBL" id="OV696697">
    <property type="protein sequence ID" value="CAH1241187.1"/>
    <property type="molecule type" value="Genomic_DNA"/>
</dbReference>
<feature type="region of interest" description="Disordered" evidence="1">
    <location>
        <begin position="1"/>
        <end position="25"/>
    </location>
</feature>
<evidence type="ECO:0000256" key="1">
    <source>
        <dbReference type="SAM" id="MobiDB-lite"/>
    </source>
</evidence>
<name>A0A8J9YT21_BRALA</name>
<accession>A0A8J9YT21</accession>
<keyword evidence="3" id="KW-1185">Reference proteome</keyword>
<dbReference type="Proteomes" id="UP000838412">
    <property type="component" value="Chromosome 12"/>
</dbReference>
<evidence type="ECO:0000313" key="2">
    <source>
        <dbReference type="EMBL" id="CAH1241187.1"/>
    </source>
</evidence>
<reference evidence="2" key="1">
    <citation type="submission" date="2022-01" db="EMBL/GenBank/DDBJ databases">
        <authorList>
            <person name="Braso-Vives M."/>
        </authorList>
    </citation>
    <scope>NUCLEOTIDE SEQUENCE</scope>
</reference>